<feature type="region of interest" description="Disordered" evidence="5">
    <location>
        <begin position="240"/>
        <end position="292"/>
    </location>
</feature>
<accession>A0A4Z0ZC56</accession>
<evidence type="ECO:0000256" key="1">
    <source>
        <dbReference type="ARBA" id="ARBA00004141"/>
    </source>
</evidence>
<evidence type="ECO:0000256" key="2">
    <source>
        <dbReference type="ARBA" id="ARBA00022692"/>
    </source>
</evidence>
<evidence type="ECO:0000256" key="6">
    <source>
        <dbReference type="SAM" id="Phobius"/>
    </source>
</evidence>
<dbReference type="OrthoDB" id="2499604at2759"/>
<dbReference type="EMBL" id="SKBN01000030">
    <property type="protein sequence ID" value="TGJ86272.1"/>
    <property type="molecule type" value="Genomic_DNA"/>
</dbReference>
<evidence type="ECO:0008006" key="9">
    <source>
        <dbReference type="Google" id="ProtNLM"/>
    </source>
</evidence>
<feature type="transmembrane region" description="Helical" evidence="6">
    <location>
        <begin position="67"/>
        <end position="86"/>
    </location>
</feature>
<dbReference type="GO" id="GO:0016020">
    <property type="term" value="C:membrane"/>
    <property type="evidence" value="ECO:0007669"/>
    <property type="project" value="UniProtKB-SubCell"/>
</dbReference>
<evidence type="ECO:0000313" key="8">
    <source>
        <dbReference type="Proteomes" id="UP000297716"/>
    </source>
</evidence>
<feature type="transmembrane region" description="Helical" evidence="6">
    <location>
        <begin position="98"/>
        <end position="118"/>
    </location>
</feature>
<gene>
    <name evidence="7" type="ORF">E0Z10_g2484</name>
</gene>
<proteinExistence type="predicted"/>
<dbReference type="AlphaFoldDB" id="A0A4Z0ZC56"/>
<evidence type="ECO:0000256" key="5">
    <source>
        <dbReference type="SAM" id="MobiDB-lite"/>
    </source>
</evidence>
<sequence length="536" mass="59552">MSLRLSQLGQDAYNLPFGKFENTDDTRSSLGQLCLLVLLAVSDVLCITLAGYIVARLGLFNAEKRKFLSNLNVTLFTPCLIFSMLASQLSVDKLSDLSIIPVIFIVQLIVSWLAARGVSKVFHFGRRASNFIIAMSVFGNSNSLPPPLVLSLSRTLKGLYWDRIPGDNDDEVAARGILYIVIFQQLSNLLRWSWGYHVLLPPKYKYVEYQGQDAEEGQSYRDEEEHDECEAEALIHVDDSETVYDDSHSSGSQHREPAGPTPVTGHSQLPLPDLTEEEPSNKKFVTHRPASHSALNGHNDSLLFLLRISSGDDLTAASEDGIRGMFARGNIKRKLEASKISVAGLFVRLYQTLPAPIQATLRFSKFCWNKTSNFLSEFMNPPLWAMLIAIVVASFPVLQKTLFEDEYIKNSVTSAIESCGNVAVPLMLVVLGANLARDATAEEDDEFDPEEEKIGTKLLIASLVSRMLIPTVVLTPILIITVKYVNVAILEDPIFVIVCFLISGAPTALQLAQICQINNVFEKTMDRILFQSYAIW</sequence>
<protein>
    <recommendedName>
        <fullName evidence="9">Auxin efflux carrier</fullName>
    </recommendedName>
</protein>
<dbReference type="GO" id="GO:0005783">
    <property type="term" value="C:endoplasmic reticulum"/>
    <property type="evidence" value="ECO:0007669"/>
    <property type="project" value="TreeGrafter"/>
</dbReference>
<keyword evidence="2 6" id="KW-0812">Transmembrane</keyword>
<keyword evidence="8" id="KW-1185">Reference proteome</keyword>
<feature type="transmembrane region" description="Helical" evidence="6">
    <location>
        <begin position="458"/>
        <end position="482"/>
    </location>
</feature>
<feature type="compositionally biased region" description="Basic and acidic residues" evidence="5">
    <location>
        <begin position="240"/>
        <end position="257"/>
    </location>
</feature>
<dbReference type="InterPro" id="IPR004776">
    <property type="entry name" value="Mem_transp_PIN-like"/>
</dbReference>
<evidence type="ECO:0000256" key="3">
    <source>
        <dbReference type="ARBA" id="ARBA00022989"/>
    </source>
</evidence>
<comment type="caution">
    <text evidence="7">The sequence shown here is derived from an EMBL/GenBank/DDBJ whole genome shotgun (WGS) entry which is preliminary data.</text>
</comment>
<feature type="transmembrane region" description="Helical" evidence="6">
    <location>
        <begin position="494"/>
        <end position="515"/>
    </location>
</feature>
<name>A0A4Z0ZC56_9PEZI</name>
<dbReference type="Pfam" id="PF03547">
    <property type="entry name" value="Mem_trans"/>
    <property type="match status" value="1"/>
</dbReference>
<evidence type="ECO:0000313" key="7">
    <source>
        <dbReference type="EMBL" id="TGJ86272.1"/>
    </source>
</evidence>
<dbReference type="PANTHER" id="PTHR31794">
    <property type="entry name" value="AUXIN EFFLUX TRANSPORTER FAMILY PROTEIN (EUROFUNG)"/>
    <property type="match status" value="1"/>
</dbReference>
<keyword evidence="4 6" id="KW-0472">Membrane</keyword>
<organism evidence="7 8">
    <name type="scientific">Xylaria hypoxylon</name>
    <dbReference type="NCBI Taxonomy" id="37992"/>
    <lineage>
        <taxon>Eukaryota</taxon>
        <taxon>Fungi</taxon>
        <taxon>Dikarya</taxon>
        <taxon>Ascomycota</taxon>
        <taxon>Pezizomycotina</taxon>
        <taxon>Sordariomycetes</taxon>
        <taxon>Xylariomycetidae</taxon>
        <taxon>Xylariales</taxon>
        <taxon>Xylariaceae</taxon>
        <taxon>Xylaria</taxon>
    </lineage>
</organism>
<comment type="subcellular location">
    <subcellularLocation>
        <location evidence="1">Membrane</location>
        <topology evidence="1">Multi-pass membrane protein</topology>
    </subcellularLocation>
</comment>
<feature type="transmembrane region" description="Helical" evidence="6">
    <location>
        <begin position="30"/>
        <end position="55"/>
    </location>
</feature>
<dbReference type="GO" id="GO:0055085">
    <property type="term" value="P:transmembrane transport"/>
    <property type="evidence" value="ECO:0007669"/>
    <property type="project" value="InterPro"/>
</dbReference>
<keyword evidence="3 6" id="KW-1133">Transmembrane helix</keyword>
<reference evidence="7 8" key="1">
    <citation type="submission" date="2019-03" db="EMBL/GenBank/DDBJ databases">
        <title>Draft genome sequence of Xylaria hypoxylon DSM 108379, a ubiquitous saprotrophic-parasitic fungi on hardwood.</title>
        <authorList>
            <person name="Buettner E."/>
            <person name="Leonhardt S."/>
            <person name="Gebauer A.M."/>
            <person name="Liers C."/>
            <person name="Hofrichter M."/>
            <person name="Kellner H."/>
        </authorList>
    </citation>
    <scope>NUCLEOTIDE SEQUENCE [LARGE SCALE GENOMIC DNA]</scope>
    <source>
        <strain evidence="7 8">DSM 108379</strain>
    </source>
</reference>
<dbReference type="PANTHER" id="PTHR31794:SF2">
    <property type="entry name" value="AUXIN EFFLUX TRANSPORTER FAMILY PROTEIN (EUROFUNG)"/>
    <property type="match status" value="1"/>
</dbReference>
<dbReference type="STRING" id="37992.A0A4Z0ZC56"/>
<evidence type="ECO:0000256" key="4">
    <source>
        <dbReference type="ARBA" id="ARBA00023136"/>
    </source>
</evidence>
<dbReference type="Proteomes" id="UP000297716">
    <property type="component" value="Unassembled WGS sequence"/>
</dbReference>